<dbReference type="RefSeq" id="WP_224453980.1">
    <property type="nucleotide sequence ID" value="NZ_BAAAGG010000005.1"/>
</dbReference>
<dbReference type="InterPro" id="IPR004360">
    <property type="entry name" value="Glyas_Fos-R_dOase_dom"/>
</dbReference>
<feature type="domain" description="VOC" evidence="1">
    <location>
        <begin position="17"/>
        <end position="133"/>
    </location>
</feature>
<evidence type="ECO:0000259" key="1">
    <source>
        <dbReference type="PROSITE" id="PS51819"/>
    </source>
</evidence>
<accession>A0ABP3VHL9</accession>
<dbReference type="SUPFAM" id="SSF54593">
    <property type="entry name" value="Glyoxalase/Bleomycin resistance protein/Dihydroxybiphenyl dioxygenase"/>
    <property type="match status" value="1"/>
</dbReference>
<dbReference type="InterPro" id="IPR052164">
    <property type="entry name" value="Anthracycline_SecMetBiosynth"/>
</dbReference>
<comment type="caution">
    <text evidence="2">The sequence shown here is derived from an EMBL/GenBank/DDBJ whole genome shotgun (WGS) entry which is preliminary data.</text>
</comment>
<dbReference type="Proteomes" id="UP001500185">
    <property type="component" value="Unassembled WGS sequence"/>
</dbReference>
<dbReference type="PROSITE" id="PS51819">
    <property type="entry name" value="VOC"/>
    <property type="match status" value="1"/>
</dbReference>
<dbReference type="EMBL" id="BAAAGG010000005">
    <property type="protein sequence ID" value="GAA0757883.1"/>
    <property type="molecule type" value="Genomic_DNA"/>
</dbReference>
<reference evidence="3" key="1">
    <citation type="journal article" date="2019" name="Int. J. Syst. Evol. Microbiol.">
        <title>The Global Catalogue of Microorganisms (GCM) 10K type strain sequencing project: providing services to taxonomists for standard genome sequencing and annotation.</title>
        <authorList>
            <consortium name="The Broad Institute Genomics Platform"/>
            <consortium name="The Broad Institute Genome Sequencing Center for Infectious Disease"/>
            <person name="Wu L."/>
            <person name="Ma J."/>
        </authorList>
    </citation>
    <scope>NUCLEOTIDE SEQUENCE [LARGE SCALE GENOMIC DNA]</scope>
    <source>
        <strain evidence="3">JCM 16231</strain>
    </source>
</reference>
<dbReference type="InterPro" id="IPR029068">
    <property type="entry name" value="Glyas_Bleomycin-R_OHBP_Dase"/>
</dbReference>
<sequence length="134" mass="14412">MGGTAPKHKKKESMKDAVSWFEIPALNFQQSVNFYNQIFGIDMETKLDDNYAMAFFPVKNGVGGSIVAGPGSTPGEAGPLVYLNAGKDLNPVLNQVELAGGRIVMPKTFISDDAGYFAIFIDPEGNKLALHSSK</sequence>
<organism evidence="2 3">
    <name type="scientific">Psychroflexus lacisalsi</name>
    <dbReference type="NCBI Taxonomy" id="503928"/>
    <lineage>
        <taxon>Bacteria</taxon>
        <taxon>Pseudomonadati</taxon>
        <taxon>Bacteroidota</taxon>
        <taxon>Flavobacteriia</taxon>
        <taxon>Flavobacteriales</taxon>
        <taxon>Flavobacteriaceae</taxon>
        <taxon>Psychroflexus</taxon>
    </lineage>
</organism>
<evidence type="ECO:0000313" key="2">
    <source>
        <dbReference type="EMBL" id="GAA0757883.1"/>
    </source>
</evidence>
<protein>
    <submittedName>
        <fullName evidence="2">VOC family protein</fullName>
    </submittedName>
</protein>
<gene>
    <name evidence="2" type="ORF">GCM10009433_14530</name>
</gene>
<keyword evidence="3" id="KW-1185">Reference proteome</keyword>
<dbReference type="CDD" id="cd07247">
    <property type="entry name" value="SgaA_N_like"/>
    <property type="match status" value="1"/>
</dbReference>
<name>A0ABP3VHL9_9FLAO</name>
<dbReference type="PANTHER" id="PTHR33993:SF2">
    <property type="entry name" value="VOC DOMAIN-CONTAINING PROTEIN"/>
    <property type="match status" value="1"/>
</dbReference>
<dbReference type="Pfam" id="PF00903">
    <property type="entry name" value="Glyoxalase"/>
    <property type="match status" value="1"/>
</dbReference>
<evidence type="ECO:0000313" key="3">
    <source>
        <dbReference type="Proteomes" id="UP001500185"/>
    </source>
</evidence>
<dbReference type="InterPro" id="IPR037523">
    <property type="entry name" value="VOC_core"/>
</dbReference>
<dbReference type="Gene3D" id="3.10.180.10">
    <property type="entry name" value="2,3-Dihydroxybiphenyl 1,2-Dioxygenase, domain 1"/>
    <property type="match status" value="1"/>
</dbReference>
<proteinExistence type="predicted"/>
<dbReference type="PANTHER" id="PTHR33993">
    <property type="entry name" value="GLYOXALASE-RELATED"/>
    <property type="match status" value="1"/>
</dbReference>